<gene>
    <name evidence="2" type="ORF">JK636_00685</name>
</gene>
<name>A0ABS1T6I2_9CLOT</name>
<dbReference type="CDD" id="cd04301">
    <property type="entry name" value="NAT_SF"/>
    <property type="match status" value="1"/>
</dbReference>
<dbReference type="InterPro" id="IPR000182">
    <property type="entry name" value="GNAT_dom"/>
</dbReference>
<evidence type="ECO:0000313" key="2">
    <source>
        <dbReference type="EMBL" id="MBL4934266.1"/>
    </source>
</evidence>
<reference evidence="2 3" key="1">
    <citation type="submission" date="2021-01" db="EMBL/GenBank/DDBJ databases">
        <title>Genome public.</title>
        <authorList>
            <person name="Liu C."/>
            <person name="Sun Q."/>
        </authorList>
    </citation>
    <scope>NUCLEOTIDE SEQUENCE [LARGE SCALE GENOMIC DNA]</scope>
    <source>
        <strain evidence="2 3">YIM B02515</strain>
    </source>
</reference>
<proteinExistence type="predicted"/>
<feature type="domain" description="N-acetyltransferase" evidence="1">
    <location>
        <begin position="2"/>
        <end position="149"/>
    </location>
</feature>
<organism evidence="2 3">
    <name type="scientific">Clostridium rhizosphaerae</name>
    <dbReference type="NCBI Taxonomy" id="2803861"/>
    <lineage>
        <taxon>Bacteria</taxon>
        <taxon>Bacillati</taxon>
        <taxon>Bacillota</taxon>
        <taxon>Clostridia</taxon>
        <taxon>Eubacteriales</taxon>
        <taxon>Clostridiaceae</taxon>
        <taxon>Clostridium</taxon>
    </lineage>
</organism>
<evidence type="ECO:0000259" key="1">
    <source>
        <dbReference type="PROSITE" id="PS51186"/>
    </source>
</evidence>
<dbReference type="PROSITE" id="PS51186">
    <property type="entry name" value="GNAT"/>
    <property type="match status" value="1"/>
</dbReference>
<dbReference type="Proteomes" id="UP000632377">
    <property type="component" value="Unassembled WGS sequence"/>
</dbReference>
<sequence>MLAIKKAKIEDAQLITDIKTKAFNKEINTYLGRDGGPPGYDKVESEINIIKKFIAYKIELDNQIIGALFLIPLNDSKMRFEDFVIEPSFQGKGYGYIVMELVEKIYPHINEWQLSTPVFSVGNQHLYKKFGYIEVARNEDEIEYIKKIK</sequence>
<dbReference type="RefSeq" id="WP_202746912.1">
    <property type="nucleotide sequence ID" value="NZ_JAESWC010000001.1"/>
</dbReference>
<dbReference type="EMBL" id="JAESWC010000001">
    <property type="protein sequence ID" value="MBL4934266.1"/>
    <property type="molecule type" value="Genomic_DNA"/>
</dbReference>
<dbReference type="Pfam" id="PF13508">
    <property type="entry name" value="Acetyltransf_7"/>
    <property type="match status" value="1"/>
</dbReference>
<accession>A0ABS1T6I2</accession>
<keyword evidence="3" id="KW-1185">Reference proteome</keyword>
<dbReference type="InterPro" id="IPR016181">
    <property type="entry name" value="Acyl_CoA_acyltransferase"/>
</dbReference>
<comment type="caution">
    <text evidence="2">The sequence shown here is derived from an EMBL/GenBank/DDBJ whole genome shotgun (WGS) entry which is preliminary data.</text>
</comment>
<dbReference type="SUPFAM" id="SSF55729">
    <property type="entry name" value="Acyl-CoA N-acyltransferases (Nat)"/>
    <property type="match status" value="1"/>
</dbReference>
<dbReference type="Gene3D" id="3.40.630.30">
    <property type="match status" value="1"/>
</dbReference>
<protein>
    <submittedName>
        <fullName evidence="2">GNAT family N-acetyltransferase</fullName>
    </submittedName>
</protein>
<evidence type="ECO:0000313" key="3">
    <source>
        <dbReference type="Proteomes" id="UP000632377"/>
    </source>
</evidence>